<dbReference type="STRING" id="75743.A0A401P2B0"/>
<dbReference type="Gene3D" id="3.30.260.10">
    <property type="entry name" value="TCP-1-like chaperonin intermediate domain"/>
    <property type="match status" value="1"/>
</dbReference>
<dbReference type="AlphaFoldDB" id="A0A401P2B0"/>
<dbReference type="InterPro" id="IPR027413">
    <property type="entry name" value="GROEL-like_equatorial_sf"/>
</dbReference>
<evidence type="ECO:0000313" key="3">
    <source>
        <dbReference type="Proteomes" id="UP000288216"/>
    </source>
</evidence>
<evidence type="ECO:0000313" key="2">
    <source>
        <dbReference type="EMBL" id="GCB67275.1"/>
    </source>
</evidence>
<sequence length="573" mass="62757">MMSYIIPKMASLCSSGHLNSDVLCQVLSTLRGIVESCYGPFGRLKLIHNSVGGYIVTTSQSSALLGNLSVSHPVIKLIIASVLNHVSRFSDSGLFTAILCCNLAENAKRLNVPCSHIVKIHKHLLNICIDYLTSEECACRIQIDFSNSKTLLSLVRTVINKPTCMLTTKEADCISSLVLKAFFYTIPSVIGNNISLGKMLIVPIEGQGATDSCVLSGILIEIFASYSTTIDITKLTFGCIKIAVFSVSMSGDVVDSGNGTWEVASGFCPEDESLAQLLKVGRQLVCDHVHLVVCQKVVHPILKQYLREQQVIVEDRLGVALMKPLIQLTGAQSISSYYHPIPPDCYGNVKNLCVVKFGSKRFLHLIPNESKPVCSLVLCNRTEAGVNELKLVCQSAECVMRLVIKEPLAVLGGGCTETHLATYVGHQSQCVTDDKLADLGCSRIEHRIVADSFCRSLESTASSLEHDGGENFVDTKYGHRWSVLPNTPLHTDWSEAFSRCACGLYKAQQNLNWTVLGDRTANRSLEMYLKKPSKCFPDRLALDSYSVKLNALQVAVETANLVVDLQYVIQDQN</sequence>
<dbReference type="GO" id="GO:0051131">
    <property type="term" value="P:chaperone-mediated protein complex assembly"/>
    <property type="evidence" value="ECO:0007669"/>
    <property type="project" value="TreeGrafter"/>
</dbReference>
<keyword evidence="3" id="KW-1185">Reference proteome</keyword>
<dbReference type="InterPro" id="IPR027410">
    <property type="entry name" value="TCP-1-like_intermed_sf"/>
</dbReference>
<gene>
    <name evidence="2" type="ORF">scyTo_0008026</name>
</gene>
<dbReference type="Pfam" id="PF00118">
    <property type="entry name" value="Cpn60_TCP1"/>
    <property type="match status" value="1"/>
</dbReference>
<dbReference type="GO" id="GO:0005737">
    <property type="term" value="C:cytoplasm"/>
    <property type="evidence" value="ECO:0007669"/>
    <property type="project" value="TreeGrafter"/>
</dbReference>
<dbReference type="InterPro" id="IPR028790">
    <property type="entry name" value="MKKS"/>
</dbReference>
<name>A0A401P2B0_SCYTO</name>
<evidence type="ECO:0000256" key="1">
    <source>
        <dbReference type="ARBA" id="ARBA00008020"/>
    </source>
</evidence>
<reference evidence="2 3" key="1">
    <citation type="journal article" date="2018" name="Nat. Ecol. Evol.">
        <title>Shark genomes provide insights into elasmobranch evolution and the origin of vertebrates.</title>
        <authorList>
            <person name="Hara Y"/>
            <person name="Yamaguchi K"/>
            <person name="Onimaru K"/>
            <person name="Kadota M"/>
            <person name="Koyanagi M"/>
            <person name="Keeley SD"/>
            <person name="Tatsumi K"/>
            <person name="Tanaka K"/>
            <person name="Motone F"/>
            <person name="Kageyama Y"/>
            <person name="Nozu R"/>
            <person name="Adachi N"/>
            <person name="Nishimura O"/>
            <person name="Nakagawa R"/>
            <person name="Tanegashima C"/>
            <person name="Kiyatake I"/>
            <person name="Matsumoto R"/>
            <person name="Murakumo K"/>
            <person name="Nishida K"/>
            <person name="Terakita A"/>
            <person name="Kuratani S"/>
            <person name="Sato K"/>
            <person name="Hyodo S Kuraku.S."/>
        </authorList>
    </citation>
    <scope>NUCLEOTIDE SEQUENCE [LARGE SCALE GENOMIC DNA]</scope>
</reference>
<dbReference type="GO" id="GO:0005634">
    <property type="term" value="C:nucleus"/>
    <property type="evidence" value="ECO:0007669"/>
    <property type="project" value="TreeGrafter"/>
</dbReference>
<dbReference type="GO" id="GO:1902636">
    <property type="term" value="C:kinociliary basal body"/>
    <property type="evidence" value="ECO:0007669"/>
    <property type="project" value="TreeGrafter"/>
</dbReference>
<dbReference type="PANTHER" id="PTHR46787">
    <property type="entry name" value="SYNDROMES PUTATIVE CHAPERONIN-RELATED"/>
    <property type="match status" value="1"/>
</dbReference>
<dbReference type="GO" id="GO:0006457">
    <property type="term" value="P:protein folding"/>
    <property type="evidence" value="ECO:0007669"/>
    <property type="project" value="InterPro"/>
</dbReference>
<comment type="caution">
    <text evidence="2">The sequence shown here is derived from an EMBL/GenBank/DDBJ whole genome shotgun (WGS) entry which is preliminary data.</text>
</comment>
<dbReference type="GO" id="GO:0005524">
    <property type="term" value="F:ATP binding"/>
    <property type="evidence" value="ECO:0007669"/>
    <property type="project" value="InterPro"/>
</dbReference>
<dbReference type="GO" id="GO:0060271">
    <property type="term" value="P:cilium assembly"/>
    <property type="evidence" value="ECO:0007669"/>
    <property type="project" value="InterPro"/>
</dbReference>
<dbReference type="Gene3D" id="1.10.560.10">
    <property type="entry name" value="GroEL-like equatorial domain"/>
    <property type="match status" value="1"/>
</dbReference>
<dbReference type="OMA" id="LFVCQKV"/>
<dbReference type="Proteomes" id="UP000288216">
    <property type="component" value="Unassembled WGS sequence"/>
</dbReference>
<organism evidence="2 3">
    <name type="scientific">Scyliorhinus torazame</name>
    <name type="common">Cloudy catshark</name>
    <name type="synonym">Catulus torazame</name>
    <dbReference type="NCBI Taxonomy" id="75743"/>
    <lineage>
        <taxon>Eukaryota</taxon>
        <taxon>Metazoa</taxon>
        <taxon>Chordata</taxon>
        <taxon>Craniata</taxon>
        <taxon>Vertebrata</taxon>
        <taxon>Chondrichthyes</taxon>
        <taxon>Elasmobranchii</taxon>
        <taxon>Galeomorphii</taxon>
        <taxon>Galeoidea</taxon>
        <taxon>Carcharhiniformes</taxon>
        <taxon>Scyliorhinidae</taxon>
        <taxon>Scyliorhinus</taxon>
    </lineage>
</organism>
<dbReference type="InterPro" id="IPR027409">
    <property type="entry name" value="GroEL-like_apical_dom_sf"/>
</dbReference>
<protein>
    <recommendedName>
        <fullName evidence="4">McKusick-Kaufman syndrome</fullName>
    </recommendedName>
</protein>
<dbReference type="EMBL" id="BFAA01003006">
    <property type="protein sequence ID" value="GCB67275.1"/>
    <property type="molecule type" value="Genomic_DNA"/>
</dbReference>
<dbReference type="GO" id="GO:0051082">
    <property type="term" value="F:unfolded protein binding"/>
    <property type="evidence" value="ECO:0007669"/>
    <property type="project" value="InterPro"/>
</dbReference>
<proteinExistence type="inferred from homology"/>
<dbReference type="GO" id="GO:0016887">
    <property type="term" value="F:ATP hydrolysis activity"/>
    <property type="evidence" value="ECO:0007669"/>
    <property type="project" value="InterPro"/>
</dbReference>
<comment type="similarity">
    <text evidence="1">Belongs to the TCP-1 chaperonin family.</text>
</comment>
<accession>A0A401P2B0</accession>
<evidence type="ECO:0008006" key="4">
    <source>
        <dbReference type="Google" id="ProtNLM"/>
    </source>
</evidence>
<dbReference type="PROSITE" id="PS00750">
    <property type="entry name" value="TCP1_1"/>
    <property type="match status" value="1"/>
</dbReference>
<dbReference type="SUPFAM" id="SSF52029">
    <property type="entry name" value="GroEL apical domain-like"/>
    <property type="match status" value="1"/>
</dbReference>
<dbReference type="PANTHER" id="PTHR46787:SF1">
    <property type="entry name" value="MOLECULAR CHAPERONE MKKS"/>
    <property type="match status" value="1"/>
</dbReference>
<dbReference type="OrthoDB" id="528704at2759"/>
<dbReference type="InterPro" id="IPR002194">
    <property type="entry name" value="Chaperonin_TCP-1_CS"/>
</dbReference>
<dbReference type="InterPro" id="IPR002423">
    <property type="entry name" value="Cpn60/GroEL/TCP-1"/>
</dbReference>
<dbReference type="Gene3D" id="3.50.7.10">
    <property type="entry name" value="GroEL"/>
    <property type="match status" value="1"/>
</dbReference>
<dbReference type="GO" id="GO:0032502">
    <property type="term" value="P:developmental process"/>
    <property type="evidence" value="ECO:0007669"/>
    <property type="project" value="TreeGrafter"/>
</dbReference>
<dbReference type="SUPFAM" id="SSF48592">
    <property type="entry name" value="GroEL equatorial domain-like"/>
    <property type="match status" value="1"/>
</dbReference>